<accession>A0A1I5M967</accession>
<dbReference type="AlphaFoldDB" id="A0A1I5M967"/>
<comment type="similarity">
    <text evidence="1">Belongs to the outer membrane porin (Opr) (TC 1.B.25) family.</text>
</comment>
<dbReference type="Gene3D" id="2.40.160.10">
    <property type="entry name" value="Porin"/>
    <property type="match status" value="1"/>
</dbReference>
<keyword evidence="6" id="KW-1185">Reference proteome</keyword>
<proteinExistence type="inferred from homology"/>
<dbReference type="EMBL" id="FOWX01000004">
    <property type="protein sequence ID" value="SFP06043.1"/>
    <property type="molecule type" value="Genomic_DNA"/>
</dbReference>
<reference evidence="6" key="1">
    <citation type="submission" date="2016-10" db="EMBL/GenBank/DDBJ databases">
        <authorList>
            <person name="Varghese N."/>
            <person name="Submissions S."/>
        </authorList>
    </citation>
    <scope>NUCLEOTIDE SEQUENCE [LARGE SCALE GENOMIC DNA]</scope>
    <source>
        <strain evidence="6">DSM 17834</strain>
    </source>
</reference>
<dbReference type="InterPro" id="IPR005318">
    <property type="entry name" value="OM_porin_bac"/>
</dbReference>
<keyword evidence="2" id="KW-0813">Transport</keyword>
<name>A0A1I5M967_9PSED</name>
<dbReference type="InterPro" id="IPR023614">
    <property type="entry name" value="Porin_dom_sf"/>
</dbReference>
<dbReference type="Pfam" id="PF03573">
    <property type="entry name" value="OprD"/>
    <property type="match status" value="1"/>
</dbReference>
<dbReference type="Proteomes" id="UP000198784">
    <property type="component" value="Unassembled WGS sequence"/>
</dbReference>
<feature type="signal peptide" evidence="4">
    <location>
        <begin position="1"/>
        <end position="24"/>
    </location>
</feature>
<dbReference type="OrthoDB" id="6759120at2"/>
<evidence type="ECO:0000256" key="2">
    <source>
        <dbReference type="ARBA" id="ARBA00022448"/>
    </source>
</evidence>
<organism evidence="5 6">
    <name type="scientific">Pseudomonas borbori</name>
    <dbReference type="NCBI Taxonomy" id="289003"/>
    <lineage>
        <taxon>Bacteria</taxon>
        <taxon>Pseudomonadati</taxon>
        <taxon>Pseudomonadota</taxon>
        <taxon>Gammaproteobacteria</taxon>
        <taxon>Pseudomonadales</taxon>
        <taxon>Pseudomonadaceae</taxon>
        <taxon>Pseudomonas</taxon>
    </lineage>
</organism>
<dbReference type="STRING" id="289003.SAMN05216190_104151"/>
<feature type="chain" id="PRO_5011544389" evidence="4">
    <location>
        <begin position="25"/>
        <end position="440"/>
    </location>
</feature>
<dbReference type="RefSeq" id="WP_090498244.1">
    <property type="nucleotide sequence ID" value="NZ_FOWX01000004.1"/>
</dbReference>
<evidence type="ECO:0000256" key="3">
    <source>
        <dbReference type="ARBA" id="ARBA00022729"/>
    </source>
</evidence>
<evidence type="ECO:0000256" key="1">
    <source>
        <dbReference type="ARBA" id="ARBA00009075"/>
    </source>
</evidence>
<gene>
    <name evidence="5" type="ORF">SAMN05216190_104151</name>
</gene>
<dbReference type="GO" id="GO:0016020">
    <property type="term" value="C:membrane"/>
    <property type="evidence" value="ECO:0007669"/>
    <property type="project" value="InterPro"/>
</dbReference>
<sequence length="440" mass="48062">MQLSRKTLLALTIAASTSAPLAMANQAESQGFVEDSHLKFLTRNMYWHHDYHTYHGDDVDRREWGQGFRLDYTSGYTQGTVGFGVDASAYGIIKLDGGQGHSGRAGVLVPEGDGTAATASSAGANVKMRISNTELKYGNNLRPYNPVFAASDLRLVPGTVTGLWLTSNELEGVSLEAAHLTAAKDFNSTNSDDDFFAAYAGVGTDTADFVGGNFSITDQLSASLYGSEYADIWRQYYGNLNYSYPLSDSQSLNFDFNIYQTDDEGKKLAGEIDTTAYSLAAAYTIGAHTFKVTYQEIDGDQPFDYLGLGPGTFHDSIYLANSSQLVDFNGPNEKSYGAFYNLDFASYGVPGLTFGVRYIKGTDIDGSDVGNGAYSYYATADGEEHWERDVDIKYVVQSGPAKNLSTRVRWATHRISGGDDSWDGDADQVRVILEYPYDIF</sequence>
<evidence type="ECO:0000313" key="6">
    <source>
        <dbReference type="Proteomes" id="UP000198784"/>
    </source>
</evidence>
<evidence type="ECO:0000256" key="4">
    <source>
        <dbReference type="SAM" id="SignalP"/>
    </source>
</evidence>
<dbReference type="PANTHER" id="PTHR34596:SF2">
    <property type="entry name" value="CHITOPORIN"/>
    <property type="match status" value="1"/>
</dbReference>
<evidence type="ECO:0000313" key="5">
    <source>
        <dbReference type="EMBL" id="SFP06043.1"/>
    </source>
</evidence>
<keyword evidence="3 4" id="KW-0732">Signal</keyword>
<protein>
    <submittedName>
        <fullName evidence="5">Imipenem/basic amino acid-specific outer membrane pore</fullName>
    </submittedName>
</protein>
<dbReference type="PANTHER" id="PTHR34596">
    <property type="entry name" value="CHITOPORIN"/>
    <property type="match status" value="1"/>
</dbReference>
<dbReference type="GO" id="GO:0015288">
    <property type="term" value="F:porin activity"/>
    <property type="evidence" value="ECO:0007669"/>
    <property type="project" value="TreeGrafter"/>
</dbReference>